<evidence type="ECO:0000256" key="9">
    <source>
        <dbReference type="ARBA" id="ARBA00048126"/>
    </source>
</evidence>
<dbReference type="STRING" id="1760988.SAMN02949497_2138"/>
<evidence type="ECO:0000256" key="8">
    <source>
        <dbReference type="ARBA" id="ARBA00030455"/>
    </source>
</evidence>
<dbReference type="GO" id="GO:0051287">
    <property type="term" value="F:NAD binding"/>
    <property type="evidence" value="ECO:0007669"/>
    <property type="project" value="InterPro"/>
</dbReference>
<dbReference type="SUPFAM" id="SSF52283">
    <property type="entry name" value="Formate/glycerate dehydrogenase catalytic domain-like"/>
    <property type="match status" value="1"/>
</dbReference>
<accession>A0A1Y6D1S0</accession>
<evidence type="ECO:0000256" key="4">
    <source>
        <dbReference type="ARBA" id="ARBA00013143"/>
    </source>
</evidence>
<dbReference type="InterPro" id="IPR029752">
    <property type="entry name" value="D-isomer_DH_CS1"/>
</dbReference>
<dbReference type="Pfam" id="PF00389">
    <property type="entry name" value="2-Hacid_dh"/>
    <property type="match status" value="1"/>
</dbReference>
<dbReference type="EC" id="1.1.1.399" evidence="3"/>
<comment type="catalytic activity">
    <reaction evidence="9">
        <text>(R)-2-hydroxyglutarate + NAD(+) = 2-oxoglutarate + NADH + H(+)</text>
        <dbReference type="Rhea" id="RHEA:49612"/>
        <dbReference type="ChEBI" id="CHEBI:15378"/>
        <dbReference type="ChEBI" id="CHEBI:15801"/>
        <dbReference type="ChEBI" id="CHEBI:16810"/>
        <dbReference type="ChEBI" id="CHEBI:57540"/>
        <dbReference type="ChEBI" id="CHEBI:57945"/>
        <dbReference type="EC" id="1.1.1.399"/>
    </reaction>
</comment>
<dbReference type="FunFam" id="3.40.50.720:FF:000584">
    <property type="entry name" value="D-3-phosphoglycerate dehydrogenase"/>
    <property type="match status" value="1"/>
</dbReference>
<dbReference type="RefSeq" id="WP_085212496.1">
    <property type="nucleotide sequence ID" value="NZ_FXAM01000001.1"/>
</dbReference>
<protein>
    <recommendedName>
        <fullName evidence="5">D-3-phosphoglycerate dehydrogenase</fullName>
        <ecNumber evidence="3">1.1.1.399</ecNumber>
        <ecNumber evidence="4">1.1.1.95</ecNumber>
    </recommendedName>
    <alternativeName>
        <fullName evidence="8">2-oxoglutarate reductase</fullName>
    </alternativeName>
</protein>
<dbReference type="Gene3D" id="3.40.50.720">
    <property type="entry name" value="NAD(P)-binding Rossmann-like Domain"/>
    <property type="match status" value="2"/>
</dbReference>
<evidence type="ECO:0000256" key="7">
    <source>
        <dbReference type="ARBA" id="ARBA00023027"/>
    </source>
</evidence>
<dbReference type="SUPFAM" id="SSF55021">
    <property type="entry name" value="ACT-like"/>
    <property type="match status" value="1"/>
</dbReference>
<dbReference type="SUPFAM" id="SSF51735">
    <property type="entry name" value="NAD(P)-binding Rossmann-fold domains"/>
    <property type="match status" value="1"/>
</dbReference>
<name>A0A1Y6D1S0_9GAMM</name>
<gene>
    <name evidence="13" type="ORF">SAMN02949497_2138</name>
</gene>
<dbReference type="EC" id="1.1.1.95" evidence="4"/>
<dbReference type="Pfam" id="PF02826">
    <property type="entry name" value="2-Hacid_dh_C"/>
    <property type="match status" value="1"/>
</dbReference>
<dbReference type="CDD" id="cd04901">
    <property type="entry name" value="ACT_3PGDH"/>
    <property type="match status" value="1"/>
</dbReference>
<evidence type="ECO:0000256" key="3">
    <source>
        <dbReference type="ARBA" id="ARBA00013001"/>
    </source>
</evidence>
<dbReference type="PROSITE" id="PS51671">
    <property type="entry name" value="ACT"/>
    <property type="match status" value="1"/>
</dbReference>
<dbReference type="PANTHER" id="PTHR42938:SF47">
    <property type="entry name" value="HYDROXYPYRUVATE REDUCTASE"/>
    <property type="match status" value="1"/>
</dbReference>
<keyword evidence="14" id="KW-1185">Reference proteome</keyword>
<evidence type="ECO:0000256" key="2">
    <source>
        <dbReference type="ARBA" id="ARBA00005216"/>
    </source>
</evidence>
<evidence type="ECO:0000313" key="14">
    <source>
        <dbReference type="Proteomes" id="UP000192923"/>
    </source>
</evidence>
<organism evidence="13 14">
    <name type="scientific">Methylomagnum ishizawai</name>
    <dbReference type="NCBI Taxonomy" id="1760988"/>
    <lineage>
        <taxon>Bacteria</taxon>
        <taxon>Pseudomonadati</taxon>
        <taxon>Pseudomonadota</taxon>
        <taxon>Gammaproteobacteria</taxon>
        <taxon>Methylococcales</taxon>
        <taxon>Methylococcaceae</taxon>
        <taxon>Methylomagnum</taxon>
    </lineage>
</organism>
<proteinExistence type="inferred from homology"/>
<dbReference type="UniPathway" id="UPA00135">
    <property type="reaction ID" value="UER00196"/>
</dbReference>
<evidence type="ECO:0000259" key="12">
    <source>
        <dbReference type="PROSITE" id="PS51671"/>
    </source>
</evidence>
<dbReference type="EMBL" id="FXAM01000001">
    <property type="protein sequence ID" value="SMF94803.1"/>
    <property type="molecule type" value="Genomic_DNA"/>
</dbReference>
<dbReference type="PROSITE" id="PS00065">
    <property type="entry name" value="D_2_HYDROXYACID_DH_1"/>
    <property type="match status" value="1"/>
</dbReference>
<sequence length="387" mass="41681">MLKIRTYNNISPLGLEKFPRDRYEVASEIQHPDAILLRSFDLHGVEIPATVKAVGRAGAGVNNIPVSEYTQRGVPVFNAPGANANAVKELVLAGMLLAARKICDAWNYAKHLEGDDDSIHHQVEKGKKAFVGFELTGKTLGVLGLGAIGVKVANAAIDLGMNVIGYDPLLTVESAWMLSSKVARASSVDDLISRSDLVTLHVPLGEQTRHLINGPRLGFMKKGAVLLNFSRSPVVDEDAVRAALDSGQLQTYVCDFPGQALLSHAKAIVLPHLGASTHEAEENCAIMVAERVRDFLENGNIRHSVNFPEVVMPRSQGHRLAIANENVPNMVGQISSALAEANLNIIDLLNKSRGDYAYTLIDLNAAVPAETLERIGSIKGVLSVRTL</sequence>
<evidence type="ECO:0000256" key="5">
    <source>
        <dbReference type="ARBA" id="ARBA00021582"/>
    </source>
</evidence>
<dbReference type="InterPro" id="IPR045865">
    <property type="entry name" value="ACT-like_dom_sf"/>
</dbReference>
<dbReference type="GO" id="GO:0004617">
    <property type="term" value="F:phosphoglycerate dehydrogenase activity"/>
    <property type="evidence" value="ECO:0007669"/>
    <property type="project" value="UniProtKB-EC"/>
</dbReference>
<dbReference type="PANTHER" id="PTHR42938">
    <property type="entry name" value="FORMATE DEHYDROGENASE 1"/>
    <property type="match status" value="1"/>
</dbReference>
<dbReference type="OrthoDB" id="9805416at2"/>
<keyword evidence="7" id="KW-0520">NAD</keyword>
<dbReference type="InterPro" id="IPR036291">
    <property type="entry name" value="NAD(P)-bd_dom_sf"/>
</dbReference>
<comment type="function">
    <text evidence="1">Catalyzes the reversible oxidation of 3-phospho-D-glycerate to 3-phosphonooxypyruvate, the first step of the phosphorylated L-serine biosynthesis pathway. Also catalyzes the reversible oxidation of 2-hydroxyglutarate to 2-oxoglutarate.</text>
</comment>
<dbReference type="InterPro" id="IPR006140">
    <property type="entry name" value="D-isomer_DH_NAD-bd"/>
</dbReference>
<comment type="similarity">
    <text evidence="11">Belongs to the D-isomer specific 2-hydroxyacid dehydrogenase family.</text>
</comment>
<dbReference type="CDD" id="cd12174">
    <property type="entry name" value="PGDH_like_3"/>
    <property type="match status" value="1"/>
</dbReference>
<evidence type="ECO:0000256" key="6">
    <source>
        <dbReference type="ARBA" id="ARBA00023002"/>
    </source>
</evidence>
<evidence type="ECO:0000256" key="1">
    <source>
        <dbReference type="ARBA" id="ARBA00003800"/>
    </source>
</evidence>
<dbReference type="Proteomes" id="UP000192923">
    <property type="component" value="Unassembled WGS sequence"/>
</dbReference>
<feature type="domain" description="ACT" evidence="12">
    <location>
        <begin position="319"/>
        <end position="387"/>
    </location>
</feature>
<comment type="pathway">
    <text evidence="2">Amino-acid biosynthesis; L-serine biosynthesis; L-serine from 3-phospho-D-glycerate: step 1/3.</text>
</comment>
<dbReference type="InterPro" id="IPR006139">
    <property type="entry name" value="D-isomer_2_OHA_DH_cat_dom"/>
</dbReference>
<dbReference type="AlphaFoldDB" id="A0A1Y6D1S0"/>
<keyword evidence="6 11" id="KW-0560">Oxidoreductase</keyword>
<reference evidence="13 14" key="1">
    <citation type="submission" date="2016-12" db="EMBL/GenBank/DDBJ databases">
        <authorList>
            <person name="Song W.-J."/>
            <person name="Kurnit D.M."/>
        </authorList>
    </citation>
    <scope>NUCLEOTIDE SEQUENCE [LARGE SCALE GENOMIC DNA]</scope>
    <source>
        <strain evidence="13 14">175</strain>
    </source>
</reference>
<comment type="catalytic activity">
    <reaction evidence="10">
        <text>(2R)-3-phosphoglycerate + NAD(+) = 3-phosphooxypyruvate + NADH + H(+)</text>
        <dbReference type="Rhea" id="RHEA:12641"/>
        <dbReference type="ChEBI" id="CHEBI:15378"/>
        <dbReference type="ChEBI" id="CHEBI:18110"/>
        <dbReference type="ChEBI" id="CHEBI:57540"/>
        <dbReference type="ChEBI" id="CHEBI:57945"/>
        <dbReference type="ChEBI" id="CHEBI:58272"/>
        <dbReference type="EC" id="1.1.1.95"/>
    </reaction>
</comment>
<evidence type="ECO:0000256" key="10">
    <source>
        <dbReference type="ARBA" id="ARBA00048731"/>
    </source>
</evidence>
<evidence type="ECO:0000313" key="13">
    <source>
        <dbReference type="EMBL" id="SMF94803.1"/>
    </source>
</evidence>
<dbReference type="InterPro" id="IPR002912">
    <property type="entry name" value="ACT_dom"/>
</dbReference>
<dbReference type="Gene3D" id="3.30.70.260">
    <property type="match status" value="1"/>
</dbReference>
<evidence type="ECO:0000256" key="11">
    <source>
        <dbReference type="RuleBase" id="RU003719"/>
    </source>
</evidence>